<protein>
    <submittedName>
        <fullName evidence="1">Uncharacterized protein</fullName>
    </submittedName>
</protein>
<dbReference type="VEuPathDB" id="FungiDB:RhiirFUN_026076"/>
<reference evidence="1 2" key="2">
    <citation type="journal article" date="2018" name="New Phytol.">
        <title>High intraspecific genome diversity in the model arbuscular mycorrhizal symbiont Rhizophagus irregularis.</title>
        <authorList>
            <person name="Chen E.C.H."/>
            <person name="Morin E."/>
            <person name="Beaudet D."/>
            <person name="Noel J."/>
            <person name="Yildirir G."/>
            <person name="Ndikumana S."/>
            <person name="Charron P."/>
            <person name="St-Onge C."/>
            <person name="Giorgi J."/>
            <person name="Kruger M."/>
            <person name="Marton T."/>
            <person name="Ropars J."/>
            <person name="Grigoriev I.V."/>
            <person name="Hainaut M."/>
            <person name="Henrissat B."/>
            <person name="Roux C."/>
            <person name="Martin F."/>
            <person name="Corradi N."/>
        </authorList>
    </citation>
    <scope>NUCLEOTIDE SEQUENCE [LARGE SCALE GENOMIC DNA]</scope>
    <source>
        <strain evidence="1 2">DAOM 197198</strain>
    </source>
</reference>
<name>A0A2P4QTI8_RHIID</name>
<keyword evidence="2" id="KW-1185">Reference proteome</keyword>
<evidence type="ECO:0000313" key="2">
    <source>
        <dbReference type="Proteomes" id="UP000018888"/>
    </source>
</evidence>
<dbReference type="Proteomes" id="UP000018888">
    <property type="component" value="Unassembled WGS sequence"/>
</dbReference>
<accession>A0A2P4QTI8</accession>
<proteinExistence type="predicted"/>
<reference evidence="1 2" key="1">
    <citation type="journal article" date="2013" name="Proc. Natl. Acad. Sci. U.S.A.">
        <title>Genome of an arbuscular mycorrhizal fungus provides insight into the oldest plant symbiosis.</title>
        <authorList>
            <person name="Tisserant E."/>
            <person name="Malbreil M."/>
            <person name="Kuo A."/>
            <person name="Kohler A."/>
            <person name="Symeonidi A."/>
            <person name="Balestrini R."/>
            <person name="Charron P."/>
            <person name="Duensing N."/>
            <person name="Frei Dit Frey N."/>
            <person name="Gianinazzi-Pearson V."/>
            <person name="Gilbert L.B."/>
            <person name="Handa Y."/>
            <person name="Herr J.R."/>
            <person name="Hijri M."/>
            <person name="Koul R."/>
            <person name="Kawaguchi M."/>
            <person name="Krajinski F."/>
            <person name="Lammers P.J."/>
            <person name="Masclaux F.G."/>
            <person name="Murat C."/>
            <person name="Morin E."/>
            <person name="Ndikumana S."/>
            <person name="Pagni M."/>
            <person name="Petitpierre D."/>
            <person name="Requena N."/>
            <person name="Rosikiewicz P."/>
            <person name="Riley R."/>
            <person name="Saito K."/>
            <person name="San Clemente H."/>
            <person name="Shapiro H."/>
            <person name="van Tuinen D."/>
            <person name="Becard G."/>
            <person name="Bonfante P."/>
            <person name="Paszkowski U."/>
            <person name="Shachar-Hill Y.Y."/>
            <person name="Tuskan G.A."/>
            <person name="Young P.W."/>
            <person name="Sanders I.R."/>
            <person name="Henrissat B."/>
            <person name="Rensing S.A."/>
            <person name="Grigoriev I.V."/>
            <person name="Corradi N."/>
            <person name="Roux C."/>
            <person name="Martin F."/>
        </authorList>
    </citation>
    <scope>NUCLEOTIDE SEQUENCE [LARGE SCALE GENOMIC DNA]</scope>
    <source>
        <strain evidence="1 2">DAOM 197198</strain>
    </source>
</reference>
<sequence length="187" mass="22005">MKDMIEGFVKIMNRKIITDKQVCKLWNNNMIPALEYQLQGVVITENEAKQLMAPINTLIKHKCKMPSSLPNCVLYDKDIYGVKDIYSLQFESLSKNIMYMANGNEIVRSIFKIQMEQLQQEAWTPLCFAEKVSQVKFSTKRFVRDALIVLDSKKFHLCDHENYNDLFRNHRIRGGYILIEEVLEEEF</sequence>
<evidence type="ECO:0000313" key="1">
    <source>
        <dbReference type="EMBL" id="POG80964.1"/>
    </source>
</evidence>
<gene>
    <name evidence="1" type="ORF">GLOIN_2v1471201</name>
</gene>
<organism evidence="1 2">
    <name type="scientific">Rhizophagus irregularis (strain DAOM 181602 / DAOM 197198 / MUCL 43194)</name>
    <name type="common">Arbuscular mycorrhizal fungus</name>
    <name type="synonym">Glomus intraradices</name>
    <dbReference type="NCBI Taxonomy" id="747089"/>
    <lineage>
        <taxon>Eukaryota</taxon>
        <taxon>Fungi</taxon>
        <taxon>Fungi incertae sedis</taxon>
        <taxon>Mucoromycota</taxon>
        <taxon>Glomeromycotina</taxon>
        <taxon>Glomeromycetes</taxon>
        <taxon>Glomerales</taxon>
        <taxon>Glomeraceae</taxon>
        <taxon>Rhizophagus</taxon>
    </lineage>
</organism>
<comment type="caution">
    <text evidence="1">The sequence shown here is derived from an EMBL/GenBank/DDBJ whole genome shotgun (WGS) entry which is preliminary data.</text>
</comment>
<dbReference type="AlphaFoldDB" id="A0A2P4QTI8"/>
<dbReference type="EMBL" id="AUPC02000014">
    <property type="protein sequence ID" value="POG80964.1"/>
    <property type="molecule type" value="Genomic_DNA"/>
</dbReference>